<evidence type="ECO:0000313" key="12">
    <source>
        <dbReference type="EMBL" id="KAK9139464.1"/>
    </source>
</evidence>
<evidence type="ECO:0000256" key="6">
    <source>
        <dbReference type="ARBA" id="ARBA00023242"/>
    </source>
</evidence>
<keyword evidence="13" id="KW-1185">Reference proteome</keyword>
<dbReference type="CDD" id="cd10017">
    <property type="entry name" value="B3_DNA"/>
    <property type="match status" value="1"/>
</dbReference>
<dbReference type="GO" id="GO:0003677">
    <property type="term" value="F:DNA binding"/>
    <property type="evidence" value="ECO:0007669"/>
    <property type="project" value="UniProtKB-KW"/>
</dbReference>
<feature type="domain" description="PB1" evidence="11">
    <location>
        <begin position="584"/>
        <end position="677"/>
    </location>
</feature>
<dbReference type="Gene3D" id="3.10.20.90">
    <property type="entry name" value="Phosphatidylinositol 3-kinase Catalytic Subunit, Chain A, domain 1"/>
    <property type="match status" value="1"/>
</dbReference>
<dbReference type="GO" id="GO:0009734">
    <property type="term" value="P:auxin-activated signaling pathway"/>
    <property type="evidence" value="ECO:0007669"/>
    <property type="project" value="UniProtKB-KW"/>
</dbReference>
<dbReference type="SMART" id="SM01019">
    <property type="entry name" value="B3"/>
    <property type="match status" value="1"/>
</dbReference>
<accession>A0AAP0PDY9</accession>
<dbReference type="Pfam" id="PF02362">
    <property type="entry name" value="B3"/>
    <property type="match status" value="1"/>
</dbReference>
<evidence type="ECO:0000256" key="4">
    <source>
        <dbReference type="ARBA" id="ARBA00023125"/>
    </source>
</evidence>
<dbReference type="FunFam" id="2.30.30.1040:FF:000001">
    <property type="entry name" value="Auxin response factor"/>
    <property type="match status" value="1"/>
</dbReference>
<evidence type="ECO:0000256" key="3">
    <source>
        <dbReference type="ARBA" id="ARBA00023015"/>
    </source>
</evidence>
<dbReference type="PROSITE" id="PS50863">
    <property type="entry name" value="B3"/>
    <property type="match status" value="1"/>
</dbReference>
<evidence type="ECO:0000259" key="11">
    <source>
        <dbReference type="PROSITE" id="PS51745"/>
    </source>
</evidence>
<dbReference type="PROSITE" id="PS51745">
    <property type="entry name" value="PB1"/>
    <property type="match status" value="1"/>
</dbReference>
<dbReference type="SUPFAM" id="SSF101936">
    <property type="entry name" value="DNA-binding pseudobarrel domain"/>
    <property type="match status" value="1"/>
</dbReference>
<dbReference type="EMBL" id="JBBNAG010000004">
    <property type="protein sequence ID" value="KAK9139464.1"/>
    <property type="molecule type" value="Genomic_DNA"/>
</dbReference>
<comment type="function">
    <text evidence="8">Auxin response factors (ARFs) are transcriptional factors that bind specifically to the DNA sequence 5'-TGTCTC-3' found in the auxin-responsive promoter elements (AuxREs).</text>
</comment>
<dbReference type="InterPro" id="IPR033389">
    <property type="entry name" value="AUX/IAA_dom"/>
</dbReference>
<comment type="similarity">
    <text evidence="2 8">Belongs to the ARF family.</text>
</comment>
<evidence type="ECO:0000256" key="1">
    <source>
        <dbReference type="ARBA" id="ARBA00004123"/>
    </source>
</evidence>
<protein>
    <recommendedName>
        <fullName evidence="8">Auxin response factor</fullName>
    </recommendedName>
</protein>
<evidence type="ECO:0000256" key="5">
    <source>
        <dbReference type="ARBA" id="ARBA00023163"/>
    </source>
</evidence>
<sequence>MEENTFVRSSHDGNGDVDVELWRACAGPLVTVPHVGDVVYYFPQGHLEQVEAYTNQGTNLHIPKYNLPSEILCRVVNVHLKAEPETDEVFAQLTLLPETKQNDLSLEEGNVQNPCQRTPVYSFCKTLTASDTSTHGGFSVLKRHADDCLPPLDMSQQPPSQELVAKDLHGVEWHFRHIYRGQPKRHLLTSGWSTFVNSKKLVAGDAFIFLRGENGELRVGVRRAKKLQKNASASVLSSHSMQLGILATASHAISTGTMFSVYYQPRSSPSEFIIPYDMYIKAVKNDYSVGMRFTMKFEGEECQEQRFAGRITGVEDVDPARWPGSKWRFLTAKWDESSAAVIRPDRVSPWKIELDGGMNVRQPPIVLQSKRACIRNPSSSSSESYISANDGMSAGSIETTPLPPRQPGVLQGQEIKSVNVHELENTKKSCWVPPKSSDCGETKIEEENQLCYWLPRRPGNTTTKNIGLNESSYLGAGFSIHAVDEKCDLEAMKIDAATAGENCIGTCMLFGVDLVKSPLEPATLPAMTSSEPCYRATTTAAPVALHMDIIDSAQVAFEQTKNPNLSGSSGISRPSKDSPALISRSCTKVHKYGAALGRSVDLARFNGYEELLSELDRIFDFGGELLDPSNTWNVIYTDDEGDIMLVGDYPWLEFILMVRRMYIWPKGEEDKLNSCSSNTLP</sequence>
<dbReference type="InterPro" id="IPR003340">
    <property type="entry name" value="B3_DNA-bd"/>
</dbReference>
<feature type="compositionally biased region" description="Low complexity" evidence="9">
    <location>
        <begin position="378"/>
        <end position="387"/>
    </location>
</feature>
<gene>
    <name evidence="12" type="ORF">Scep_009145</name>
</gene>
<name>A0AAP0PDY9_9MAGN</name>
<dbReference type="Pfam" id="PF06507">
    <property type="entry name" value="ARF_AD"/>
    <property type="match status" value="1"/>
</dbReference>
<comment type="subunit">
    <text evidence="8">Homodimers and heterodimers.</text>
</comment>
<evidence type="ECO:0000256" key="9">
    <source>
        <dbReference type="SAM" id="MobiDB-lite"/>
    </source>
</evidence>
<keyword evidence="4 8" id="KW-0238">DNA-binding</keyword>
<dbReference type="GO" id="GO:0005634">
    <property type="term" value="C:nucleus"/>
    <property type="evidence" value="ECO:0007669"/>
    <property type="project" value="UniProtKB-SubCell"/>
</dbReference>
<proteinExistence type="inferred from homology"/>
<keyword evidence="3 8" id="KW-0805">Transcription regulation</keyword>
<evidence type="ECO:0000256" key="2">
    <source>
        <dbReference type="ARBA" id="ARBA00007853"/>
    </source>
</evidence>
<reference evidence="12 13" key="1">
    <citation type="submission" date="2024-01" db="EMBL/GenBank/DDBJ databases">
        <title>Genome assemblies of Stephania.</title>
        <authorList>
            <person name="Yang L."/>
        </authorList>
    </citation>
    <scope>NUCLEOTIDE SEQUENCE [LARGE SCALE GENOMIC DNA]</scope>
    <source>
        <strain evidence="12">JXDWG</strain>
        <tissue evidence="12">Leaf</tissue>
    </source>
</reference>
<dbReference type="Gene3D" id="2.30.30.1040">
    <property type="match status" value="1"/>
</dbReference>
<dbReference type="AlphaFoldDB" id="A0AAP0PDY9"/>
<keyword evidence="7 8" id="KW-0927">Auxin signaling pathway</keyword>
<feature type="region of interest" description="Disordered" evidence="9">
    <location>
        <begin position="377"/>
        <end position="400"/>
    </location>
</feature>
<dbReference type="PANTHER" id="PTHR31384">
    <property type="entry name" value="AUXIN RESPONSE FACTOR 4-RELATED"/>
    <property type="match status" value="1"/>
</dbReference>
<keyword evidence="5 8" id="KW-0804">Transcription</keyword>
<keyword evidence="6 8" id="KW-0539">Nucleus</keyword>
<feature type="domain" description="TF-B3" evidence="10">
    <location>
        <begin position="123"/>
        <end position="225"/>
    </location>
</feature>
<dbReference type="FunFam" id="2.40.330.10:FF:000001">
    <property type="entry name" value="Auxin response factor"/>
    <property type="match status" value="1"/>
</dbReference>
<dbReference type="InterPro" id="IPR044835">
    <property type="entry name" value="ARF_plant"/>
</dbReference>
<organism evidence="12 13">
    <name type="scientific">Stephania cephalantha</name>
    <dbReference type="NCBI Taxonomy" id="152367"/>
    <lineage>
        <taxon>Eukaryota</taxon>
        <taxon>Viridiplantae</taxon>
        <taxon>Streptophyta</taxon>
        <taxon>Embryophyta</taxon>
        <taxon>Tracheophyta</taxon>
        <taxon>Spermatophyta</taxon>
        <taxon>Magnoliopsida</taxon>
        <taxon>Ranunculales</taxon>
        <taxon>Menispermaceae</taxon>
        <taxon>Menispermoideae</taxon>
        <taxon>Cissampelideae</taxon>
        <taxon>Stephania</taxon>
    </lineage>
</organism>
<dbReference type="Pfam" id="PF02309">
    <property type="entry name" value="AUX_IAA"/>
    <property type="match status" value="1"/>
</dbReference>
<dbReference type="InterPro" id="IPR053793">
    <property type="entry name" value="PB1-like"/>
</dbReference>
<comment type="subcellular location">
    <subcellularLocation>
        <location evidence="1 8">Nucleus</location>
    </subcellularLocation>
</comment>
<evidence type="ECO:0000256" key="8">
    <source>
        <dbReference type="RuleBase" id="RU004561"/>
    </source>
</evidence>
<dbReference type="Proteomes" id="UP001419268">
    <property type="component" value="Unassembled WGS sequence"/>
</dbReference>
<evidence type="ECO:0000259" key="10">
    <source>
        <dbReference type="PROSITE" id="PS50863"/>
    </source>
</evidence>
<comment type="caution">
    <text evidence="12">The sequence shown here is derived from an EMBL/GenBank/DDBJ whole genome shotgun (WGS) entry which is preliminary data.</text>
</comment>
<dbReference type="Gene3D" id="2.40.330.10">
    <property type="entry name" value="DNA-binding pseudobarrel domain"/>
    <property type="match status" value="1"/>
</dbReference>
<dbReference type="InterPro" id="IPR015300">
    <property type="entry name" value="DNA-bd_pseudobarrel_sf"/>
</dbReference>
<evidence type="ECO:0000313" key="13">
    <source>
        <dbReference type="Proteomes" id="UP001419268"/>
    </source>
</evidence>
<evidence type="ECO:0000256" key="7">
    <source>
        <dbReference type="ARBA" id="ARBA00023294"/>
    </source>
</evidence>
<dbReference type="GO" id="GO:0006355">
    <property type="term" value="P:regulation of DNA-templated transcription"/>
    <property type="evidence" value="ECO:0007669"/>
    <property type="project" value="InterPro"/>
</dbReference>
<dbReference type="PANTHER" id="PTHR31384:SF183">
    <property type="entry name" value="AUXIN RESPONSE FACTOR"/>
    <property type="match status" value="1"/>
</dbReference>
<dbReference type="SUPFAM" id="SSF54277">
    <property type="entry name" value="CAD &amp; PB1 domains"/>
    <property type="match status" value="1"/>
</dbReference>
<dbReference type="InterPro" id="IPR010525">
    <property type="entry name" value="ARF_dom"/>
</dbReference>